<dbReference type="AlphaFoldDB" id="A0A6J6DSV4"/>
<dbReference type="PROSITE" id="PS50977">
    <property type="entry name" value="HTH_TETR_2"/>
    <property type="match status" value="1"/>
</dbReference>
<feature type="domain" description="HTH tetR-type" evidence="2">
    <location>
        <begin position="21"/>
        <end position="81"/>
    </location>
</feature>
<dbReference type="InterPro" id="IPR009057">
    <property type="entry name" value="Homeodomain-like_sf"/>
</dbReference>
<dbReference type="GO" id="GO:0003677">
    <property type="term" value="F:DNA binding"/>
    <property type="evidence" value="ECO:0007669"/>
    <property type="project" value="UniProtKB-KW"/>
</dbReference>
<reference evidence="3" key="1">
    <citation type="submission" date="2020-05" db="EMBL/GenBank/DDBJ databases">
        <authorList>
            <person name="Chiriac C."/>
            <person name="Salcher M."/>
            <person name="Ghai R."/>
            <person name="Kavagutti S V."/>
        </authorList>
    </citation>
    <scope>NUCLEOTIDE SEQUENCE</scope>
</reference>
<organism evidence="3">
    <name type="scientific">freshwater metagenome</name>
    <dbReference type="NCBI Taxonomy" id="449393"/>
    <lineage>
        <taxon>unclassified sequences</taxon>
        <taxon>metagenomes</taxon>
        <taxon>ecological metagenomes</taxon>
    </lineage>
</organism>
<dbReference type="Gene3D" id="1.10.357.10">
    <property type="entry name" value="Tetracycline Repressor, domain 2"/>
    <property type="match status" value="1"/>
</dbReference>
<protein>
    <submittedName>
        <fullName evidence="3">Unannotated protein</fullName>
    </submittedName>
</protein>
<proteinExistence type="predicted"/>
<dbReference type="EMBL" id="CAEZSR010000076">
    <property type="protein sequence ID" value="CAB4565985.1"/>
    <property type="molecule type" value="Genomic_DNA"/>
</dbReference>
<evidence type="ECO:0000259" key="2">
    <source>
        <dbReference type="PROSITE" id="PS50977"/>
    </source>
</evidence>
<gene>
    <name evidence="3" type="ORF">UFOPK1493_02090</name>
</gene>
<sequence>MDPAPLELVAGRPLAARRDSRETRRLLIDGIGSYAQAIGRPPTRLADVAEHVGLSTATAYRHFASLDDLANAHLARLPEHAVRVFAAGSDRGDDPVARFHRWNRAWVAACLAHGDTTVPLRSTAGFLRRRADGDPLVAYVCHHVEPLLAACDVPVDVGVAVWNAVSDPREVVDLRDTLGHSERRIARHITDLTLAARRR</sequence>
<evidence type="ECO:0000256" key="1">
    <source>
        <dbReference type="ARBA" id="ARBA00023125"/>
    </source>
</evidence>
<keyword evidence="1" id="KW-0238">DNA-binding</keyword>
<dbReference type="SUPFAM" id="SSF46689">
    <property type="entry name" value="Homeodomain-like"/>
    <property type="match status" value="1"/>
</dbReference>
<evidence type="ECO:0000313" key="3">
    <source>
        <dbReference type="EMBL" id="CAB4565985.1"/>
    </source>
</evidence>
<accession>A0A6J6DSV4</accession>
<name>A0A6J6DSV4_9ZZZZ</name>
<dbReference type="InterPro" id="IPR001647">
    <property type="entry name" value="HTH_TetR"/>
</dbReference>